<dbReference type="AlphaFoldDB" id="A0A1L3LJV2"/>
<evidence type="ECO:0000313" key="3">
    <source>
        <dbReference type="Proteomes" id="UP000182306"/>
    </source>
</evidence>
<feature type="region of interest" description="Disordered" evidence="1">
    <location>
        <begin position="28"/>
        <end position="50"/>
    </location>
</feature>
<reference evidence="2 3" key="1">
    <citation type="submission" date="2015-10" db="EMBL/GenBank/DDBJ databases">
        <title>Genomic differences between typical nodule nitrogen-fixing rhizobial strains and those coming from bean seeds.</title>
        <authorList>
            <person name="Peralta H."/>
            <person name="Aguilar-Vera A."/>
            <person name="Diaz R."/>
            <person name="Mora Y."/>
            <person name="Martinez-Batallar G."/>
            <person name="Salazar E."/>
            <person name="Vargas-Lagunas C."/>
            <person name="Encarnacion S."/>
            <person name="Girard L."/>
            <person name="Mora J."/>
        </authorList>
    </citation>
    <scope>NUCLEOTIDE SEQUENCE [LARGE SCALE GENOMIC DNA]</scope>
    <source>
        <strain evidence="2 3">CFNEI 73</strain>
    </source>
</reference>
<accession>A0A1L3LJV2</accession>
<dbReference type="EMBL" id="CP013107">
    <property type="protein sequence ID" value="APG90326.1"/>
    <property type="molecule type" value="Genomic_DNA"/>
</dbReference>
<protein>
    <submittedName>
        <fullName evidence="2">Uncharacterized protein</fullName>
    </submittedName>
</protein>
<evidence type="ECO:0000313" key="2">
    <source>
        <dbReference type="EMBL" id="APG90326.1"/>
    </source>
</evidence>
<dbReference type="Proteomes" id="UP000182306">
    <property type="component" value="Chromosome"/>
</dbReference>
<name>A0A1L3LJV2_9HYPH</name>
<sequence length="50" mass="5053">MSNSPSSGCRHLLPASGEKGLAATFRCLSPHGGKGHAGPLVPSPRERGEG</sequence>
<organism evidence="2 3">
    <name type="scientific">Sinorhizobium americanum</name>
    <dbReference type="NCBI Taxonomy" id="194963"/>
    <lineage>
        <taxon>Bacteria</taxon>
        <taxon>Pseudomonadati</taxon>
        <taxon>Pseudomonadota</taxon>
        <taxon>Alphaproteobacteria</taxon>
        <taxon>Hyphomicrobiales</taxon>
        <taxon>Rhizobiaceae</taxon>
        <taxon>Sinorhizobium/Ensifer group</taxon>
        <taxon>Sinorhizobium</taxon>
    </lineage>
</organism>
<evidence type="ECO:0000256" key="1">
    <source>
        <dbReference type="SAM" id="MobiDB-lite"/>
    </source>
</evidence>
<dbReference type="KEGG" id="same:SAMCFNEI73_Ch1008"/>
<proteinExistence type="predicted"/>
<keyword evidence="3" id="KW-1185">Reference proteome</keyword>
<gene>
    <name evidence="2" type="ORF">SAMCFNEI73_Ch1008</name>
</gene>